<accession>A0AA89C575</accession>
<dbReference type="Pfam" id="PF00106">
    <property type="entry name" value="adh_short"/>
    <property type="match status" value="1"/>
</dbReference>
<dbReference type="InterPro" id="IPR002347">
    <property type="entry name" value="SDR_fam"/>
</dbReference>
<evidence type="ECO:0000313" key="2">
    <source>
        <dbReference type="EMBL" id="KAK3099802.1"/>
    </source>
</evidence>
<evidence type="ECO:0000256" key="1">
    <source>
        <dbReference type="ARBA" id="ARBA00006484"/>
    </source>
</evidence>
<dbReference type="Proteomes" id="UP001186944">
    <property type="component" value="Unassembled WGS sequence"/>
</dbReference>
<comment type="caution">
    <text evidence="2">The sequence shown here is derived from an EMBL/GenBank/DDBJ whole genome shotgun (WGS) entry which is preliminary data.</text>
</comment>
<dbReference type="GO" id="GO:0004090">
    <property type="term" value="F:carbonyl reductase (NADPH) activity"/>
    <property type="evidence" value="ECO:0007669"/>
    <property type="project" value="TreeGrafter"/>
</dbReference>
<dbReference type="AlphaFoldDB" id="A0AA89C575"/>
<keyword evidence="3" id="KW-1185">Reference proteome</keyword>
<proteinExistence type="inferred from homology"/>
<reference evidence="2" key="1">
    <citation type="submission" date="2019-08" db="EMBL/GenBank/DDBJ databases">
        <title>The improved chromosome-level genome for the pearl oyster Pinctada fucata martensii using PacBio sequencing and Hi-C.</title>
        <authorList>
            <person name="Zheng Z."/>
        </authorList>
    </citation>
    <scope>NUCLEOTIDE SEQUENCE</scope>
    <source>
        <strain evidence="2">ZZ-2019</strain>
        <tissue evidence="2">Adductor muscle</tissue>
    </source>
</reference>
<dbReference type="Pfam" id="PF13561">
    <property type="entry name" value="adh_short_C2"/>
    <property type="match status" value="1"/>
</dbReference>
<organism evidence="2 3">
    <name type="scientific">Pinctada imbricata</name>
    <name type="common">Atlantic pearl-oyster</name>
    <name type="synonym">Pinctada martensii</name>
    <dbReference type="NCBI Taxonomy" id="66713"/>
    <lineage>
        <taxon>Eukaryota</taxon>
        <taxon>Metazoa</taxon>
        <taxon>Spiralia</taxon>
        <taxon>Lophotrochozoa</taxon>
        <taxon>Mollusca</taxon>
        <taxon>Bivalvia</taxon>
        <taxon>Autobranchia</taxon>
        <taxon>Pteriomorphia</taxon>
        <taxon>Pterioida</taxon>
        <taxon>Pterioidea</taxon>
        <taxon>Pteriidae</taxon>
        <taxon>Pinctada</taxon>
    </lineage>
</organism>
<dbReference type="InterPro" id="IPR036291">
    <property type="entry name" value="NAD(P)-bd_dom_sf"/>
</dbReference>
<comment type="similarity">
    <text evidence="1">Belongs to the short-chain dehydrogenases/reductases (SDR) family.</text>
</comment>
<dbReference type="PANTHER" id="PTHR43943">
    <property type="entry name" value="DEHYDROGENASE/REDUCTASE (SDR FAMILY) MEMBER 4"/>
    <property type="match status" value="1"/>
</dbReference>
<dbReference type="PRINTS" id="PR00081">
    <property type="entry name" value="GDHRDH"/>
</dbReference>
<dbReference type="Gene3D" id="3.40.50.720">
    <property type="entry name" value="NAD(P)-binding Rossmann-like Domain"/>
    <property type="match status" value="1"/>
</dbReference>
<name>A0AA89C575_PINIB</name>
<dbReference type="SUPFAM" id="SSF51735">
    <property type="entry name" value="NAD(P)-binding Rossmann-fold domains"/>
    <property type="match status" value="1"/>
</dbReference>
<dbReference type="PANTHER" id="PTHR43943:SF2">
    <property type="entry name" value="DEHYDROGENASE_REDUCTASE 4"/>
    <property type="match status" value="1"/>
</dbReference>
<gene>
    <name evidence="2" type="ORF">FSP39_009925</name>
</gene>
<sequence>MSASKLAGKVALVTAGTKGIGYAVARRLGLDGAKVMISSRKDMNVISAVHALRKENIDVSGVACHAGNRSELKSLISQTVDKYGGIDILFSNAGINPHYGDILGCPEDAWDKTFHMNVKAQYMICQEVAPIMEARGGGSIIMNSTAGAFRMVPVIQLYCVSKLALCGLVKGLIFELSPKNIRINAIAPSVIKTDFSESFLVPFSYKISSKQMWMPGDHQPAFEENTSLMQSKFKEYLKTNNNDDIRKWTLSTYTTMGRHGEPDECAKVVSFLASDDASYISGESIIVAGGFDARI</sequence>
<dbReference type="EMBL" id="VSWD01000006">
    <property type="protein sequence ID" value="KAK3099802.1"/>
    <property type="molecule type" value="Genomic_DNA"/>
</dbReference>
<evidence type="ECO:0000313" key="3">
    <source>
        <dbReference type="Proteomes" id="UP001186944"/>
    </source>
</evidence>
<protein>
    <submittedName>
        <fullName evidence="2">Uncharacterized protein</fullName>
    </submittedName>
</protein>